<feature type="active site" description="Proton donor" evidence="9">
    <location>
        <position position="69"/>
    </location>
</feature>
<dbReference type="InterPro" id="IPR015517">
    <property type="entry name" value="dCMP_deaminase-rel"/>
</dbReference>
<accession>A0A397TW69</accession>
<dbReference type="Proteomes" id="UP000266673">
    <property type="component" value="Unassembled WGS sequence"/>
</dbReference>
<dbReference type="GO" id="GO:0008270">
    <property type="term" value="F:zinc ion binding"/>
    <property type="evidence" value="ECO:0007669"/>
    <property type="project" value="InterPro"/>
</dbReference>
<dbReference type="EC" id="3.5.4.12" evidence="7"/>
<feature type="binding site" evidence="10">
    <location>
        <position position="67"/>
    </location>
    <ligand>
        <name>Zn(2+)</name>
        <dbReference type="ChEBI" id="CHEBI:29105"/>
        <note>catalytic</note>
    </ligand>
</feature>
<dbReference type="PANTHER" id="PTHR11086:SF18">
    <property type="entry name" value="DEOXYCYTIDYLATE DEAMINASE"/>
    <property type="match status" value="1"/>
</dbReference>
<name>A0A397TW69_9GLOM</name>
<organism evidence="12 13">
    <name type="scientific">Gigaspora rosea</name>
    <dbReference type="NCBI Taxonomy" id="44941"/>
    <lineage>
        <taxon>Eukaryota</taxon>
        <taxon>Fungi</taxon>
        <taxon>Fungi incertae sedis</taxon>
        <taxon>Mucoromycota</taxon>
        <taxon>Glomeromycotina</taxon>
        <taxon>Glomeromycetes</taxon>
        <taxon>Diversisporales</taxon>
        <taxon>Gigasporaceae</taxon>
        <taxon>Gigaspora</taxon>
    </lineage>
</organism>
<evidence type="ECO:0000256" key="10">
    <source>
        <dbReference type="PIRSR" id="PIRSR006019-2"/>
    </source>
</evidence>
<dbReference type="STRING" id="44941.A0A397TW69"/>
<keyword evidence="3 10" id="KW-0479">Metal-binding</keyword>
<dbReference type="InterPro" id="IPR016193">
    <property type="entry name" value="Cytidine_deaminase-like"/>
</dbReference>
<dbReference type="PANTHER" id="PTHR11086">
    <property type="entry name" value="DEOXYCYTIDYLATE DEAMINASE-RELATED"/>
    <property type="match status" value="1"/>
</dbReference>
<keyword evidence="5" id="KW-0378">Hydrolase</keyword>
<dbReference type="GO" id="GO:0005737">
    <property type="term" value="C:cytoplasm"/>
    <property type="evidence" value="ECO:0007669"/>
    <property type="project" value="TreeGrafter"/>
</dbReference>
<evidence type="ECO:0000256" key="9">
    <source>
        <dbReference type="PIRSR" id="PIRSR006019-1"/>
    </source>
</evidence>
<evidence type="ECO:0000256" key="3">
    <source>
        <dbReference type="ARBA" id="ARBA00022723"/>
    </source>
</evidence>
<evidence type="ECO:0000256" key="5">
    <source>
        <dbReference type="ARBA" id="ARBA00022801"/>
    </source>
</evidence>
<keyword evidence="4" id="KW-0545">Nucleotide biosynthesis</keyword>
<protein>
    <recommendedName>
        <fullName evidence="8">dCMP deaminase</fullName>
        <ecNumber evidence="7">3.5.4.12</ecNumber>
    </recommendedName>
    <alternativeName>
        <fullName evidence="8">dCMP deaminase</fullName>
    </alternativeName>
</protein>
<dbReference type="AlphaFoldDB" id="A0A397TW69"/>
<dbReference type="PROSITE" id="PS00903">
    <property type="entry name" value="CYT_DCMP_DEAMINASES_1"/>
    <property type="match status" value="1"/>
</dbReference>
<dbReference type="SUPFAM" id="SSF53927">
    <property type="entry name" value="Cytidine deaminase-like"/>
    <property type="match status" value="1"/>
</dbReference>
<dbReference type="GO" id="GO:0009165">
    <property type="term" value="P:nucleotide biosynthetic process"/>
    <property type="evidence" value="ECO:0007669"/>
    <property type="project" value="UniProtKB-KW"/>
</dbReference>
<comment type="similarity">
    <text evidence="2">Belongs to the cytidine and deoxycytidylate deaminase family.</text>
</comment>
<keyword evidence="6 10" id="KW-0862">Zinc</keyword>
<dbReference type="InterPro" id="IPR002125">
    <property type="entry name" value="CMP_dCMP_dom"/>
</dbReference>
<dbReference type="EMBL" id="QKWP01003890">
    <property type="protein sequence ID" value="RIB00609.1"/>
    <property type="molecule type" value="Genomic_DNA"/>
</dbReference>
<evidence type="ECO:0000256" key="6">
    <source>
        <dbReference type="ARBA" id="ARBA00022833"/>
    </source>
</evidence>
<dbReference type="OrthoDB" id="10063137at2759"/>
<dbReference type="InterPro" id="IPR035105">
    <property type="entry name" value="Deoxycytidylate_deaminase_dom"/>
</dbReference>
<proteinExistence type="inferred from homology"/>
<dbReference type="PROSITE" id="PS51747">
    <property type="entry name" value="CYT_DCMP_DEAMINASES_2"/>
    <property type="match status" value="1"/>
</dbReference>
<evidence type="ECO:0000256" key="4">
    <source>
        <dbReference type="ARBA" id="ARBA00022727"/>
    </source>
</evidence>
<evidence type="ECO:0000313" key="13">
    <source>
        <dbReference type="Proteomes" id="UP000266673"/>
    </source>
</evidence>
<evidence type="ECO:0000256" key="7">
    <source>
        <dbReference type="ARBA" id="ARBA00038938"/>
    </source>
</evidence>
<feature type="binding site" evidence="10">
    <location>
        <position position="95"/>
    </location>
    <ligand>
        <name>Zn(2+)</name>
        <dbReference type="ChEBI" id="CHEBI:29105"/>
        <note>catalytic</note>
    </ligand>
</feature>
<evidence type="ECO:0000256" key="1">
    <source>
        <dbReference type="ARBA" id="ARBA00001947"/>
    </source>
</evidence>
<sequence length="111" mass="12351">MYLAELTASRTNCMSRKVGCILVKDDYRVIATGYNGTPTNIDNCIDGHCERCKGIKKEGRDNCICIHAEENALLIAGMEAQGCTLYCTMSPCLNCSKKIIQSKVKKIVYYE</sequence>
<feature type="binding site" evidence="10">
    <location>
        <position position="92"/>
    </location>
    <ligand>
        <name>Zn(2+)</name>
        <dbReference type="ChEBI" id="CHEBI:29105"/>
        <note>catalytic</note>
    </ligand>
</feature>
<comment type="caution">
    <text evidence="12">The sequence shown here is derived from an EMBL/GenBank/DDBJ whole genome shotgun (WGS) entry which is preliminary data.</text>
</comment>
<dbReference type="InterPro" id="IPR016473">
    <property type="entry name" value="dCMP_deaminase"/>
</dbReference>
<dbReference type="PIRSF" id="PIRSF006019">
    <property type="entry name" value="dCMP_deaminase"/>
    <property type="match status" value="1"/>
</dbReference>
<evidence type="ECO:0000259" key="11">
    <source>
        <dbReference type="PROSITE" id="PS51747"/>
    </source>
</evidence>
<evidence type="ECO:0000256" key="2">
    <source>
        <dbReference type="ARBA" id="ARBA00006576"/>
    </source>
</evidence>
<comment type="cofactor">
    <cofactor evidence="1 10">
        <name>Zn(2+)</name>
        <dbReference type="ChEBI" id="CHEBI:29105"/>
    </cofactor>
</comment>
<dbReference type="Pfam" id="PF00383">
    <property type="entry name" value="dCMP_cyt_deam_1"/>
    <property type="match status" value="1"/>
</dbReference>
<evidence type="ECO:0000313" key="12">
    <source>
        <dbReference type="EMBL" id="RIB00609.1"/>
    </source>
</evidence>
<dbReference type="GO" id="GO:0004132">
    <property type="term" value="F:dCMP deaminase activity"/>
    <property type="evidence" value="ECO:0007669"/>
    <property type="project" value="UniProtKB-EC"/>
</dbReference>
<dbReference type="CDD" id="cd01286">
    <property type="entry name" value="deoxycytidylate_deaminase"/>
    <property type="match status" value="1"/>
</dbReference>
<gene>
    <name evidence="12" type="ORF">C2G38_1994099</name>
</gene>
<dbReference type="Gene3D" id="3.40.140.10">
    <property type="entry name" value="Cytidine Deaminase, domain 2"/>
    <property type="match status" value="1"/>
</dbReference>
<dbReference type="GO" id="GO:0006220">
    <property type="term" value="P:pyrimidine nucleotide metabolic process"/>
    <property type="evidence" value="ECO:0007669"/>
    <property type="project" value="InterPro"/>
</dbReference>
<feature type="domain" description="CMP/dCMP-type deaminase" evidence="11">
    <location>
        <begin position="1"/>
        <end position="111"/>
    </location>
</feature>
<dbReference type="InterPro" id="IPR016192">
    <property type="entry name" value="APOBEC/CMP_deaminase_Zn-bd"/>
</dbReference>
<evidence type="ECO:0000256" key="8">
    <source>
        <dbReference type="ARBA" id="ARBA00041763"/>
    </source>
</evidence>
<keyword evidence="13" id="KW-1185">Reference proteome</keyword>
<reference evidence="12 13" key="1">
    <citation type="submission" date="2018-06" db="EMBL/GenBank/DDBJ databases">
        <title>Comparative genomics reveals the genomic features of Rhizophagus irregularis, R. cerebriforme, R. diaphanum and Gigaspora rosea, and their symbiotic lifestyle signature.</title>
        <authorList>
            <person name="Morin E."/>
            <person name="San Clemente H."/>
            <person name="Chen E.C.H."/>
            <person name="De La Providencia I."/>
            <person name="Hainaut M."/>
            <person name="Kuo A."/>
            <person name="Kohler A."/>
            <person name="Murat C."/>
            <person name="Tang N."/>
            <person name="Roy S."/>
            <person name="Loubradou J."/>
            <person name="Henrissat B."/>
            <person name="Grigoriev I.V."/>
            <person name="Corradi N."/>
            <person name="Roux C."/>
            <person name="Martin F.M."/>
        </authorList>
    </citation>
    <scope>NUCLEOTIDE SEQUENCE [LARGE SCALE GENOMIC DNA]</scope>
    <source>
        <strain evidence="12 13">DAOM 194757</strain>
    </source>
</reference>